<name>A0A9N9DPH4_FUNMO</name>
<gene>
    <name evidence="2" type="ORF">FMOSSE_LOCUS11312</name>
</gene>
<accession>A0A9N9DPH4</accession>
<comment type="caution">
    <text evidence="2">The sequence shown here is derived from an EMBL/GenBank/DDBJ whole genome shotgun (WGS) entry which is preliminary data.</text>
</comment>
<organism evidence="2 3">
    <name type="scientific">Funneliformis mosseae</name>
    <name type="common">Endomycorrhizal fungus</name>
    <name type="synonym">Glomus mosseae</name>
    <dbReference type="NCBI Taxonomy" id="27381"/>
    <lineage>
        <taxon>Eukaryota</taxon>
        <taxon>Fungi</taxon>
        <taxon>Fungi incertae sedis</taxon>
        <taxon>Mucoromycota</taxon>
        <taxon>Glomeromycotina</taxon>
        <taxon>Glomeromycetes</taxon>
        <taxon>Glomerales</taxon>
        <taxon>Glomeraceae</taxon>
        <taxon>Funneliformis</taxon>
    </lineage>
</organism>
<dbReference type="AlphaFoldDB" id="A0A9N9DPH4"/>
<feature type="region of interest" description="Disordered" evidence="1">
    <location>
        <begin position="1"/>
        <end position="26"/>
    </location>
</feature>
<proteinExistence type="predicted"/>
<dbReference type="EMBL" id="CAJVPP010004310">
    <property type="protein sequence ID" value="CAG8647610.1"/>
    <property type="molecule type" value="Genomic_DNA"/>
</dbReference>
<feature type="non-terminal residue" evidence="2">
    <location>
        <position position="77"/>
    </location>
</feature>
<feature type="compositionally biased region" description="Basic and acidic residues" evidence="1">
    <location>
        <begin position="10"/>
        <end position="21"/>
    </location>
</feature>
<keyword evidence="3" id="KW-1185">Reference proteome</keyword>
<protein>
    <submittedName>
        <fullName evidence="2">9930_t:CDS:1</fullName>
    </submittedName>
</protein>
<dbReference type="Proteomes" id="UP000789375">
    <property type="component" value="Unassembled WGS sequence"/>
</dbReference>
<evidence type="ECO:0000313" key="3">
    <source>
        <dbReference type="Proteomes" id="UP000789375"/>
    </source>
</evidence>
<sequence length="77" mass="9179">MKSVLENIENENKYNNDNFREDNDEIDLREDNDNIVLRENNDDINFREDNDNSISEKDIIGIDEDHYAENNNNNNCK</sequence>
<reference evidence="2" key="1">
    <citation type="submission" date="2021-06" db="EMBL/GenBank/DDBJ databases">
        <authorList>
            <person name="Kallberg Y."/>
            <person name="Tangrot J."/>
            <person name="Rosling A."/>
        </authorList>
    </citation>
    <scope>NUCLEOTIDE SEQUENCE</scope>
    <source>
        <strain evidence="2">87-6 pot B 2015</strain>
    </source>
</reference>
<evidence type="ECO:0000313" key="2">
    <source>
        <dbReference type="EMBL" id="CAG8647610.1"/>
    </source>
</evidence>
<evidence type="ECO:0000256" key="1">
    <source>
        <dbReference type="SAM" id="MobiDB-lite"/>
    </source>
</evidence>